<reference evidence="9 10" key="1">
    <citation type="submission" date="2017-12" db="EMBL/GenBank/DDBJ databases">
        <title>Hemimetabolous genomes reveal molecular basis of termite eusociality.</title>
        <authorList>
            <person name="Harrison M.C."/>
            <person name="Jongepier E."/>
            <person name="Robertson H.M."/>
            <person name="Arning N."/>
            <person name="Bitard-Feildel T."/>
            <person name="Chao H."/>
            <person name="Childers C.P."/>
            <person name="Dinh H."/>
            <person name="Doddapaneni H."/>
            <person name="Dugan S."/>
            <person name="Gowin J."/>
            <person name="Greiner C."/>
            <person name="Han Y."/>
            <person name="Hu H."/>
            <person name="Hughes D.S.T."/>
            <person name="Huylmans A.-K."/>
            <person name="Kemena C."/>
            <person name="Kremer L.P.M."/>
            <person name="Lee S.L."/>
            <person name="Lopez-Ezquerra A."/>
            <person name="Mallet L."/>
            <person name="Monroy-Kuhn J.M."/>
            <person name="Moser A."/>
            <person name="Murali S.C."/>
            <person name="Muzny D.M."/>
            <person name="Otani S."/>
            <person name="Piulachs M.-D."/>
            <person name="Poelchau M."/>
            <person name="Qu J."/>
            <person name="Schaub F."/>
            <person name="Wada-Katsumata A."/>
            <person name="Worley K.C."/>
            <person name="Xie Q."/>
            <person name="Ylla G."/>
            <person name="Poulsen M."/>
            <person name="Gibbs R.A."/>
            <person name="Schal C."/>
            <person name="Richards S."/>
            <person name="Belles X."/>
            <person name="Korb J."/>
            <person name="Bornberg-Bauer E."/>
        </authorList>
    </citation>
    <scope>NUCLEOTIDE SEQUENCE [LARGE SCALE GENOMIC DNA]</scope>
    <source>
        <tissue evidence="9">Whole body</tissue>
    </source>
</reference>
<accession>A0A2J7NKC3</accession>
<dbReference type="SUPFAM" id="SSF55785">
    <property type="entry name" value="PYP-like sensor domain (PAS domain)"/>
    <property type="match status" value="2"/>
</dbReference>
<dbReference type="InterPro" id="IPR036638">
    <property type="entry name" value="HLH_DNA-bd_sf"/>
</dbReference>
<gene>
    <name evidence="9" type="ORF">B7P43_G19108</name>
</gene>
<evidence type="ECO:0000256" key="1">
    <source>
        <dbReference type="ARBA" id="ARBA00022737"/>
    </source>
</evidence>
<dbReference type="GO" id="GO:0045944">
    <property type="term" value="P:positive regulation of transcription by RNA polymerase II"/>
    <property type="evidence" value="ECO:0007669"/>
    <property type="project" value="UniProtKB-ARBA"/>
</dbReference>
<dbReference type="OrthoDB" id="7788762at2759"/>
<evidence type="ECO:0000256" key="6">
    <source>
        <dbReference type="SAM" id="MobiDB-lite"/>
    </source>
</evidence>
<feature type="region of interest" description="Disordered" evidence="6">
    <location>
        <begin position="258"/>
        <end position="281"/>
    </location>
</feature>
<dbReference type="GO" id="GO:0005634">
    <property type="term" value="C:nucleus"/>
    <property type="evidence" value="ECO:0007669"/>
    <property type="project" value="InterPro"/>
</dbReference>
<evidence type="ECO:0000256" key="2">
    <source>
        <dbReference type="ARBA" id="ARBA00023015"/>
    </source>
</evidence>
<protein>
    <recommendedName>
        <fullName evidence="11">Methoprene-tolerant protein</fullName>
    </recommendedName>
</protein>
<dbReference type="EMBL" id="NEVH01054106">
    <property type="protein sequence ID" value="PNE09421.1"/>
    <property type="molecule type" value="Genomic_DNA"/>
</dbReference>
<keyword evidence="2" id="KW-0805">Transcription regulation</keyword>
<keyword evidence="3" id="KW-0238">DNA-binding</keyword>
<evidence type="ECO:0008006" key="11">
    <source>
        <dbReference type="Google" id="ProtNLM"/>
    </source>
</evidence>
<proteinExistence type="predicted"/>
<comment type="caution">
    <text evidence="9">The sequence shown here is derived from an EMBL/GenBank/DDBJ whole genome shotgun (WGS) entry which is preliminary data.</text>
</comment>
<feature type="domain" description="PAS" evidence="7">
    <location>
        <begin position="321"/>
        <end position="370"/>
    </location>
</feature>
<evidence type="ECO:0000313" key="9">
    <source>
        <dbReference type="EMBL" id="PNE09421.1"/>
    </source>
</evidence>
<dbReference type="Pfam" id="PF14598">
    <property type="entry name" value="PAS_11"/>
    <property type="match status" value="1"/>
</dbReference>
<evidence type="ECO:0000313" key="10">
    <source>
        <dbReference type="Proteomes" id="UP000235965"/>
    </source>
</evidence>
<dbReference type="InterPro" id="IPR000014">
    <property type="entry name" value="PAS"/>
</dbReference>
<dbReference type="GO" id="GO:0005737">
    <property type="term" value="C:cytoplasm"/>
    <property type="evidence" value="ECO:0007669"/>
    <property type="project" value="InterPro"/>
</dbReference>
<dbReference type="SMART" id="SM00353">
    <property type="entry name" value="HLH"/>
    <property type="match status" value="1"/>
</dbReference>
<dbReference type="Pfam" id="PF00010">
    <property type="entry name" value="HLH"/>
    <property type="match status" value="1"/>
</dbReference>
<feature type="compositionally biased region" description="Polar residues" evidence="6">
    <location>
        <begin position="209"/>
        <end position="221"/>
    </location>
</feature>
<dbReference type="AlphaFoldDB" id="A0A2J7NKC3"/>
<dbReference type="PROSITE" id="PS50112">
    <property type="entry name" value="PAS"/>
    <property type="match status" value="2"/>
</dbReference>
<name>A0A2J7NKC3_9NEOP</name>
<dbReference type="InterPro" id="IPR050933">
    <property type="entry name" value="Circadian_TF"/>
</dbReference>
<dbReference type="STRING" id="105785.A0A2J7NKC3"/>
<dbReference type="Gene3D" id="4.10.280.10">
    <property type="entry name" value="Helix-loop-helix DNA-binding domain"/>
    <property type="match status" value="1"/>
</dbReference>
<feature type="compositionally biased region" description="Low complexity" evidence="6">
    <location>
        <begin position="174"/>
        <end position="205"/>
    </location>
</feature>
<evidence type="ECO:0000259" key="8">
    <source>
        <dbReference type="PROSITE" id="PS50888"/>
    </source>
</evidence>
<dbReference type="GO" id="GO:0003700">
    <property type="term" value="F:DNA-binding transcription factor activity"/>
    <property type="evidence" value="ECO:0007669"/>
    <property type="project" value="InterPro"/>
</dbReference>
<dbReference type="GO" id="GO:0003677">
    <property type="term" value="F:DNA binding"/>
    <property type="evidence" value="ECO:0007669"/>
    <property type="project" value="UniProtKB-KW"/>
</dbReference>
<dbReference type="GO" id="GO:0046983">
    <property type="term" value="F:protein dimerization activity"/>
    <property type="evidence" value="ECO:0007669"/>
    <property type="project" value="InterPro"/>
</dbReference>
<dbReference type="Proteomes" id="UP000235965">
    <property type="component" value="Unassembled WGS sequence"/>
</dbReference>
<dbReference type="CDD" id="cd00130">
    <property type="entry name" value="PAS"/>
    <property type="match status" value="2"/>
</dbReference>
<dbReference type="Gene3D" id="3.30.450.20">
    <property type="entry name" value="PAS domain"/>
    <property type="match status" value="2"/>
</dbReference>
<dbReference type="SMART" id="SM00091">
    <property type="entry name" value="PAS"/>
    <property type="match status" value="2"/>
</dbReference>
<evidence type="ECO:0000256" key="3">
    <source>
        <dbReference type="ARBA" id="ARBA00023125"/>
    </source>
</evidence>
<feature type="domain" description="PAS" evidence="7">
    <location>
        <begin position="97"/>
        <end position="160"/>
    </location>
</feature>
<dbReference type="SUPFAM" id="SSF47459">
    <property type="entry name" value="HLH, helix-loop-helix DNA-binding domain"/>
    <property type="match status" value="1"/>
</dbReference>
<feature type="region of interest" description="Disordered" evidence="6">
    <location>
        <begin position="630"/>
        <end position="671"/>
    </location>
</feature>
<keyword evidence="4" id="KW-0804">Transcription</keyword>
<sequence length="992" mass="108974">MFGWISPSQLLMGAAAMDNINYSRQNRNMMEKHRRDKMNAHISNLALLVPTVANSPKKMDKTSILRLTAAFLRLHKFLTADPGETIKELELPECLKTYNLSQALMEVMDGFMIIVSCTGNILFVTHTVEALLGHAQSFLMGQKLHSITFHEDHDVLNKNLTPDPDPSSADHDASGQLSVGDDSSSSGDTSSSSSQSAHSPQQQPSSNPPVTANTGHSTSPEQQRRSFYLRLSQRAVSRSEITQYELVHVLGLLRVPQRPNRGLSTHSRTRSRSRDSGNTGSGVDIDTVLIAVVRMMRERSVADRSLLEPTRDEYVTRHLLDGRIIYSDHRISVVSGYMAEEITGDSAFKFMHKDDVRFTIVALRQMYDRGKATYGRSCYRLLSKTGQFIYLRTHGYLEYDKDTQNIVSFICINTLVSEEEGMQLVQEMKSRFSVNMLSSRQQAALPAPPDGPSTSSATQNTLQETDLLEGAISQLISNIPAPSESQCREDEKCPEISDIQYVKAVRYSKALPPATVQAAKVGLDPLISASRARPVSPMRPLTVTIPEAPSKIPPDSDWSAVKRESVITSLGSSVKTESVPPPPQQLPPQRHETVLVSAQMNPPRSVTDCTTGLRARVNPVLKRTSEIADCDAQNSSKRQHVSYSRRRERRPTEPPAQLQLKSSSLEEPRRTPDEQLRLLMMRESSYTSAPANSPLHGIARDCSELSALSPLSPALGGDFVAPDFQPSPGNFTVKINQTVVHSPNPSSPVAPMMYVPLNITAGNPSPGPQSPAHSSNSMLEFTPAHLLNSAHSPSSQLPTQVASFSVGVGYGSLLDSFGPPELPSPPQYTSINSCGVGRSSVMAGGEMSSMLSPGDSFSSLGTLDTDLAELLAGNTSMLLPPTGQLFDDAGLISEQPSVSEQLPLVEQRLVQTHRELGTNLQLQRRNINLIEEDMNQYPLNIASEVLRPQISQIKAQQKKQEQELMTLQQDHHNMHCNNKKLTVCRMNQDVGV</sequence>
<dbReference type="InterPro" id="IPR001067">
    <property type="entry name" value="Nuc_translocat"/>
</dbReference>
<feature type="region of interest" description="Disordered" evidence="6">
    <location>
        <begin position="155"/>
        <end position="224"/>
    </location>
</feature>
<dbReference type="GO" id="GO:0005667">
    <property type="term" value="C:transcription regulator complex"/>
    <property type="evidence" value="ECO:0007669"/>
    <property type="project" value="InterPro"/>
</dbReference>
<keyword evidence="10" id="KW-1185">Reference proteome</keyword>
<dbReference type="PRINTS" id="PR00785">
    <property type="entry name" value="NCTRNSLOCATR"/>
</dbReference>
<dbReference type="InterPro" id="IPR011598">
    <property type="entry name" value="bHLH_dom"/>
</dbReference>
<dbReference type="PANTHER" id="PTHR23042">
    <property type="entry name" value="CIRCADIAN PROTEIN CLOCK/ARNT/BMAL/PAS"/>
    <property type="match status" value="1"/>
</dbReference>
<evidence type="ECO:0000259" key="7">
    <source>
        <dbReference type="PROSITE" id="PS50112"/>
    </source>
</evidence>
<evidence type="ECO:0000256" key="5">
    <source>
        <dbReference type="ARBA" id="ARBA00023242"/>
    </source>
</evidence>
<feature type="domain" description="BHLH" evidence="8">
    <location>
        <begin position="22"/>
        <end position="75"/>
    </location>
</feature>
<keyword evidence="1" id="KW-0677">Repeat</keyword>
<feature type="compositionally biased region" description="Basic residues" evidence="6">
    <location>
        <begin position="637"/>
        <end position="649"/>
    </location>
</feature>
<dbReference type="SMART" id="SM00086">
    <property type="entry name" value="PAC"/>
    <property type="match status" value="1"/>
</dbReference>
<dbReference type="CDD" id="cd11391">
    <property type="entry name" value="bHLH_PAS"/>
    <property type="match status" value="1"/>
</dbReference>
<dbReference type="InterPro" id="IPR001610">
    <property type="entry name" value="PAC"/>
</dbReference>
<dbReference type="PROSITE" id="PS50888">
    <property type="entry name" value="BHLH"/>
    <property type="match status" value="1"/>
</dbReference>
<evidence type="ECO:0000256" key="4">
    <source>
        <dbReference type="ARBA" id="ARBA00023163"/>
    </source>
</evidence>
<keyword evidence="5" id="KW-0539">Nucleus</keyword>
<organism evidence="9 10">
    <name type="scientific">Cryptotermes secundus</name>
    <dbReference type="NCBI Taxonomy" id="105785"/>
    <lineage>
        <taxon>Eukaryota</taxon>
        <taxon>Metazoa</taxon>
        <taxon>Ecdysozoa</taxon>
        <taxon>Arthropoda</taxon>
        <taxon>Hexapoda</taxon>
        <taxon>Insecta</taxon>
        <taxon>Pterygota</taxon>
        <taxon>Neoptera</taxon>
        <taxon>Polyneoptera</taxon>
        <taxon>Dictyoptera</taxon>
        <taxon>Blattodea</taxon>
        <taxon>Blattoidea</taxon>
        <taxon>Termitoidae</taxon>
        <taxon>Kalotermitidae</taxon>
        <taxon>Cryptotermitinae</taxon>
        <taxon>Cryptotermes</taxon>
    </lineage>
</organism>
<dbReference type="InterPro" id="IPR035965">
    <property type="entry name" value="PAS-like_dom_sf"/>
</dbReference>
<dbReference type="InParanoid" id="A0A2J7NKC3"/>